<gene>
    <name evidence="3" type="ORF">DU473_05105</name>
</gene>
<evidence type="ECO:0000313" key="3">
    <source>
        <dbReference type="EMBL" id="TBR80731.1"/>
    </source>
</evidence>
<protein>
    <submittedName>
        <fullName evidence="3">Alpha/beta hydrolase</fullName>
    </submittedName>
</protein>
<dbReference type="Proteomes" id="UP000292583">
    <property type="component" value="Unassembled WGS sequence"/>
</dbReference>
<dbReference type="InterPro" id="IPR050300">
    <property type="entry name" value="GDXG_lipolytic_enzyme"/>
</dbReference>
<dbReference type="OrthoDB" id="9775851at2"/>
<accession>A0A4Q9JVZ6</accession>
<dbReference type="InterPro" id="IPR049492">
    <property type="entry name" value="BD-FAE-like_dom"/>
</dbReference>
<organism evidence="3 4">
    <name type="scientific">Campylobacter novaezeelandiae</name>
    <dbReference type="NCBI Taxonomy" id="2267891"/>
    <lineage>
        <taxon>Bacteria</taxon>
        <taxon>Pseudomonadati</taxon>
        <taxon>Campylobacterota</taxon>
        <taxon>Epsilonproteobacteria</taxon>
        <taxon>Campylobacterales</taxon>
        <taxon>Campylobacteraceae</taxon>
        <taxon>Campylobacter</taxon>
    </lineage>
</organism>
<dbReference type="InterPro" id="IPR029058">
    <property type="entry name" value="AB_hydrolase_fold"/>
</dbReference>
<name>A0A4Q9JVZ6_9BACT</name>
<feature type="domain" description="BD-FAE-like" evidence="2">
    <location>
        <begin position="71"/>
        <end position="279"/>
    </location>
</feature>
<sequence length="336" mass="37301">MMKKLILFFIFLSFCFSQDIRLFGYTKGAKVIEVKLKDIRINSIENIVYSQVSTNGSIRGLHMSLLIPQTDVLKPAILYFPGGGFMSANYFKYSQMRMALAKAGFVVASVEYRVIPDKFPALVVDAKSAIRYLRAHAKEYGIDPMKIGVLGDSAGGYLAQMAGVTDDKIFEQGEYLDKDSKVQAVATIYGISNLLNIGEGFSKEVQEVHHSLAVTEALLVNGVAFRDFAGLSIQADPKKALFASPLGHIKGKKPPFLIMHGSADTLVSPIQSKQLYEALKKEGNEAEYILIKGANHGDIYWYQDEVINLVVKWFKKNLASKDKKGMQNLQNLNNNL</sequence>
<dbReference type="EMBL" id="QPGR01000008">
    <property type="protein sequence ID" value="TBR80731.1"/>
    <property type="molecule type" value="Genomic_DNA"/>
</dbReference>
<comment type="caution">
    <text evidence="3">The sequence shown here is derived from an EMBL/GenBank/DDBJ whole genome shotgun (WGS) entry which is preliminary data.</text>
</comment>
<keyword evidence="4" id="KW-1185">Reference proteome</keyword>
<dbReference type="AlphaFoldDB" id="A0A4Q9JVZ6"/>
<reference evidence="3 4" key="1">
    <citation type="submission" date="2018-07" db="EMBL/GenBank/DDBJ databases">
        <title>Campylobacter zealandensis sp. nov., isolated from birds and water in New Zealand.</title>
        <authorList>
            <person name="Wilkinson D.A."/>
            <person name="Biggs P.J."/>
            <person name="French N.P."/>
            <person name="Midwinter A.C."/>
        </authorList>
    </citation>
    <scope>NUCLEOTIDE SEQUENCE [LARGE SCALE GENOMIC DNA]</scope>
    <source>
        <strain evidence="3 4">B423b</strain>
    </source>
</reference>
<dbReference type="SUPFAM" id="SSF53474">
    <property type="entry name" value="alpha/beta-Hydrolases"/>
    <property type="match status" value="1"/>
</dbReference>
<dbReference type="GO" id="GO:0016787">
    <property type="term" value="F:hydrolase activity"/>
    <property type="evidence" value="ECO:0007669"/>
    <property type="project" value="UniProtKB-KW"/>
</dbReference>
<evidence type="ECO:0000259" key="2">
    <source>
        <dbReference type="Pfam" id="PF20434"/>
    </source>
</evidence>
<evidence type="ECO:0000313" key="4">
    <source>
        <dbReference type="Proteomes" id="UP000292583"/>
    </source>
</evidence>
<proteinExistence type="predicted"/>
<keyword evidence="1 3" id="KW-0378">Hydrolase</keyword>
<dbReference type="Gene3D" id="3.40.50.1820">
    <property type="entry name" value="alpha/beta hydrolase"/>
    <property type="match status" value="1"/>
</dbReference>
<dbReference type="Pfam" id="PF20434">
    <property type="entry name" value="BD-FAE"/>
    <property type="match status" value="1"/>
</dbReference>
<dbReference type="PANTHER" id="PTHR48081:SF13">
    <property type="entry name" value="ALPHA_BETA HYDROLASE"/>
    <property type="match status" value="1"/>
</dbReference>
<dbReference type="PANTHER" id="PTHR48081">
    <property type="entry name" value="AB HYDROLASE SUPERFAMILY PROTEIN C4A8.06C"/>
    <property type="match status" value="1"/>
</dbReference>
<evidence type="ECO:0000256" key="1">
    <source>
        <dbReference type="ARBA" id="ARBA00022801"/>
    </source>
</evidence>